<dbReference type="PROSITE" id="PS51192">
    <property type="entry name" value="HELICASE_ATP_BIND_1"/>
    <property type="match status" value="1"/>
</dbReference>
<dbReference type="InterPro" id="IPR027417">
    <property type="entry name" value="P-loop_NTPase"/>
</dbReference>
<dbReference type="PANTHER" id="PTHR45629">
    <property type="entry name" value="SNF2/RAD54 FAMILY MEMBER"/>
    <property type="match status" value="1"/>
</dbReference>
<dbReference type="AlphaFoldDB" id="A0A183D551"/>
<evidence type="ECO:0000313" key="4">
    <source>
        <dbReference type="Proteomes" id="UP000271098"/>
    </source>
</evidence>
<gene>
    <name evidence="3" type="ORF">GPUH_LOCUS3842</name>
</gene>
<sequence>MSIFSFFGKDAKEEDEDSEWASSSAESDFIPEESSESASSQDDRSSSLHSTRGKKRQKKVVRKKSTEKEPDDADDDLFLKRIRFDLKCHEFCRYQKTGVRWLCELHEQCVGGILADEMGLGKTIQVITFLKALAFSRLYNRGFRFTGLGPVLIICPTTLLHQWLREFHRWFAVCRVAVLHSSGTFRGQNVHLIRKMTAPRSDGSVLLTSYGTFQRNYKQLVDKSWHYVILDEGHKIRNPEAQITIAIKQVCTPHRLILSGSPLQNSLKELWLA</sequence>
<evidence type="ECO:0000259" key="2">
    <source>
        <dbReference type="PROSITE" id="PS51192"/>
    </source>
</evidence>
<feature type="domain" description="Helicase ATP-binding" evidence="2">
    <location>
        <begin position="103"/>
        <end position="273"/>
    </location>
</feature>
<dbReference type="PANTHER" id="PTHR45629:SF7">
    <property type="entry name" value="DNA EXCISION REPAIR PROTEIN ERCC-6-RELATED"/>
    <property type="match status" value="1"/>
</dbReference>
<dbReference type="GO" id="GO:0005634">
    <property type="term" value="C:nucleus"/>
    <property type="evidence" value="ECO:0007669"/>
    <property type="project" value="TreeGrafter"/>
</dbReference>
<keyword evidence="4" id="KW-1185">Reference proteome</keyword>
<feature type="region of interest" description="Disordered" evidence="1">
    <location>
        <begin position="1"/>
        <end position="72"/>
    </location>
</feature>
<dbReference type="SMART" id="SM00487">
    <property type="entry name" value="DEXDc"/>
    <property type="match status" value="1"/>
</dbReference>
<protein>
    <submittedName>
        <fullName evidence="5">Helicase ATP-binding domain-containing protein</fullName>
    </submittedName>
</protein>
<evidence type="ECO:0000256" key="1">
    <source>
        <dbReference type="SAM" id="MobiDB-lite"/>
    </source>
</evidence>
<proteinExistence type="predicted"/>
<name>A0A183D551_9BILA</name>
<accession>A0A183D551</accession>
<dbReference type="OrthoDB" id="448448at2759"/>
<dbReference type="InterPro" id="IPR000330">
    <property type="entry name" value="SNF2_N"/>
</dbReference>
<reference evidence="5" key="1">
    <citation type="submission" date="2016-06" db="UniProtKB">
        <authorList>
            <consortium name="WormBaseParasite"/>
        </authorList>
    </citation>
    <scope>IDENTIFICATION</scope>
</reference>
<dbReference type="Pfam" id="PF00176">
    <property type="entry name" value="SNF2-rel_dom"/>
    <property type="match status" value="1"/>
</dbReference>
<dbReference type="EMBL" id="UYRT01006845">
    <property type="protein sequence ID" value="VDK41211.1"/>
    <property type="molecule type" value="Genomic_DNA"/>
</dbReference>
<dbReference type="GO" id="GO:0006283">
    <property type="term" value="P:transcription-coupled nucleotide-excision repair"/>
    <property type="evidence" value="ECO:0007669"/>
    <property type="project" value="TreeGrafter"/>
</dbReference>
<dbReference type="GO" id="GO:0005524">
    <property type="term" value="F:ATP binding"/>
    <property type="evidence" value="ECO:0007669"/>
    <property type="project" value="InterPro"/>
</dbReference>
<dbReference type="WBParaSite" id="GPUH_0000384901-mRNA-1">
    <property type="protein sequence ID" value="GPUH_0000384901-mRNA-1"/>
    <property type="gene ID" value="GPUH_0000384901"/>
</dbReference>
<organism evidence="5">
    <name type="scientific">Gongylonema pulchrum</name>
    <dbReference type="NCBI Taxonomy" id="637853"/>
    <lineage>
        <taxon>Eukaryota</taxon>
        <taxon>Metazoa</taxon>
        <taxon>Ecdysozoa</taxon>
        <taxon>Nematoda</taxon>
        <taxon>Chromadorea</taxon>
        <taxon>Rhabditida</taxon>
        <taxon>Spirurina</taxon>
        <taxon>Spiruromorpha</taxon>
        <taxon>Spiruroidea</taxon>
        <taxon>Gongylonematidae</taxon>
        <taxon>Gongylonema</taxon>
    </lineage>
</organism>
<reference evidence="3 4" key="2">
    <citation type="submission" date="2018-11" db="EMBL/GenBank/DDBJ databases">
        <authorList>
            <consortium name="Pathogen Informatics"/>
        </authorList>
    </citation>
    <scope>NUCLEOTIDE SEQUENCE [LARGE SCALE GENOMIC DNA]</scope>
</reference>
<feature type="compositionally biased region" description="Basic residues" evidence="1">
    <location>
        <begin position="51"/>
        <end position="65"/>
    </location>
</feature>
<dbReference type="InterPro" id="IPR038718">
    <property type="entry name" value="SNF2-like_sf"/>
</dbReference>
<dbReference type="Proteomes" id="UP000271098">
    <property type="component" value="Unassembled WGS sequence"/>
</dbReference>
<dbReference type="GO" id="GO:0008094">
    <property type="term" value="F:ATP-dependent activity, acting on DNA"/>
    <property type="evidence" value="ECO:0007669"/>
    <property type="project" value="TreeGrafter"/>
</dbReference>
<dbReference type="Gene3D" id="3.40.50.10810">
    <property type="entry name" value="Tandem AAA-ATPase domain"/>
    <property type="match status" value="1"/>
</dbReference>
<dbReference type="SUPFAM" id="SSF52540">
    <property type="entry name" value="P-loop containing nucleoside triphosphate hydrolases"/>
    <property type="match status" value="1"/>
</dbReference>
<dbReference type="InterPro" id="IPR050496">
    <property type="entry name" value="SNF2_RAD54_helicase_repair"/>
</dbReference>
<evidence type="ECO:0000313" key="5">
    <source>
        <dbReference type="WBParaSite" id="GPUH_0000384901-mRNA-1"/>
    </source>
</evidence>
<dbReference type="InterPro" id="IPR014001">
    <property type="entry name" value="Helicase_ATP-bd"/>
</dbReference>
<evidence type="ECO:0000313" key="3">
    <source>
        <dbReference type="EMBL" id="VDK41211.1"/>
    </source>
</evidence>